<name>A0A0E3ZM06_9BURK</name>
<feature type="transmembrane region" description="Helical" evidence="5">
    <location>
        <begin position="107"/>
        <end position="131"/>
    </location>
</feature>
<evidence type="ECO:0000313" key="7">
    <source>
        <dbReference type="EMBL" id="AKD25240.1"/>
    </source>
</evidence>
<dbReference type="AlphaFoldDB" id="A0A0E3ZM06"/>
<dbReference type="InterPro" id="IPR025423">
    <property type="entry name" value="TMEM205-like"/>
</dbReference>
<evidence type="ECO:0000256" key="1">
    <source>
        <dbReference type="ARBA" id="ARBA00004370"/>
    </source>
</evidence>
<dbReference type="EMBL" id="CP007501">
    <property type="protein sequence ID" value="AKD25240.1"/>
    <property type="molecule type" value="Genomic_DNA"/>
</dbReference>
<feature type="domain" description="TMEM205-like" evidence="6">
    <location>
        <begin position="12"/>
        <end position="102"/>
    </location>
</feature>
<dbReference type="STRING" id="1835254.CL55_00009070"/>
<comment type="subcellular location">
    <subcellularLocation>
        <location evidence="1">Membrane</location>
    </subcellularLocation>
</comment>
<protein>
    <recommendedName>
        <fullName evidence="6">TMEM205-like domain-containing protein</fullName>
    </recommendedName>
</protein>
<keyword evidence="3 5" id="KW-1133">Transmembrane helix</keyword>
<keyword evidence="2 5" id="KW-0812">Transmembrane</keyword>
<evidence type="ECO:0000256" key="5">
    <source>
        <dbReference type="SAM" id="Phobius"/>
    </source>
</evidence>
<organism evidence="7 8">
    <name type="scientific">Polynucleobacter duraquae</name>
    <dbReference type="NCBI Taxonomy" id="1835254"/>
    <lineage>
        <taxon>Bacteria</taxon>
        <taxon>Pseudomonadati</taxon>
        <taxon>Pseudomonadota</taxon>
        <taxon>Betaproteobacteria</taxon>
        <taxon>Burkholderiales</taxon>
        <taxon>Burkholderiaceae</taxon>
        <taxon>Polynucleobacter</taxon>
    </lineage>
</organism>
<dbReference type="HOGENOM" id="CLU_148739_0_0_4"/>
<dbReference type="Proteomes" id="UP000061135">
    <property type="component" value="Chromosome"/>
</dbReference>
<evidence type="ECO:0000256" key="4">
    <source>
        <dbReference type="ARBA" id="ARBA00023136"/>
    </source>
</evidence>
<proteinExistence type="predicted"/>
<keyword evidence="8" id="KW-1185">Reference proteome</keyword>
<evidence type="ECO:0000259" key="6">
    <source>
        <dbReference type="Pfam" id="PF13664"/>
    </source>
</evidence>
<evidence type="ECO:0000313" key="8">
    <source>
        <dbReference type="Proteomes" id="UP000061135"/>
    </source>
</evidence>
<dbReference type="Pfam" id="PF13664">
    <property type="entry name" value="DUF4149"/>
    <property type="match status" value="1"/>
</dbReference>
<keyword evidence="4 5" id="KW-0472">Membrane</keyword>
<dbReference type="KEGG" id="pdq:CL55_00009070"/>
<feature type="transmembrane region" description="Helical" evidence="5">
    <location>
        <begin position="12"/>
        <end position="33"/>
    </location>
</feature>
<accession>A0A0E3ZM06</accession>
<dbReference type="GO" id="GO:0016020">
    <property type="term" value="C:membrane"/>
    <property type="evidence" value="ECO:0007669"/>
    <property type="project" value="UniProtKB-SubCell"/>
</dbReference>
<feature type="transmembrane region" description="Helical" evidence="5">
    <location>
        <begin position="53"/>
        <end position="86"/>
    </location>
</feature>
<gene>
    <name evidence="7" type="ORF">CL55_00009070</name>
</gene>
<evidence type="ECO:0000256" key="3">
    <source>
        <dbReference type="ARBA" id="ARBA00022989"/>
    </source>
</evidence>
<dbReference type="PATRIC" id="fig|576611.7.peg.923"/>
<reference evidence="7 8" key="1">
    <citation type="submission" date="2014-03" db="EMBL/GenBank/DDBJ databases">
        <title>Genome of Polynucleobacter strain MWH-MoK4.</title>
        <authorList>
            <person name="Hahn M.W."/>
        </authorList>
    </citation>
    <scope>NUCLEOTIDE SEQUENCE [LARGE SCALE GENOMIC DNA]</scope>
    <source>
        <strain evidence="7 8">MWH-MoK4</strain>
    </source>
</reference>
<dbReference type="RefSeq" id="WP_237150540.1">
    <property type="nucleotide sequence ID" value="NZ_CP007501.1"/>
</dbReference>
<evidence type="ECO:0000256" key="2">
    <source>
        <dbReference type="ARBA" id="ARBA00022692"/>
    </source>
</evidence>
<sequence>MIETVLHTSALLSSSLLFGGMLLFSASFAAFLFKSLPPEDARALIRKAFPSFYIFVAITSLIAALLAITSSLFSASILALIFLTTIPTRQILMPAINAATDAKLKQRFLMLHGLSVVITLAYIIAVGFVIVDLAAQ</sequence>